<protein>
    <submittedName>
        <fullName evidence="2">Uncharacterized protein</fullName>
    </submittedName>
</protein>
<reference evidence="2 3" key="1">
    <citation type="journal article" date="2018" name="Front. Plant Sci.">
        <title>Red Clover (Trifolium pratense) and Zigzag Clover (T. medium) - A Picture of Genomic Similarities and Differences.</title>
        <authorList>
            <person name="Dluhosova J."/>
            <person name="Istvanek J."/>
            <person name="Nedelnik J."/>
            <person name="Repkova J."/>
        </authorList>
    </citation>
    <scope>NUCLEOTIDE SEQUENCE [LARGE SCALE GENOMIC DNA]</scope>
    <source>
        <strain evidence="3">cv. 10/8</strain>
        <tissue evidence="2">Leaf</tissue>
    </source>
</reference>
<dbReference type="Proteomes" id="UP000265520">
    <property type="component" value="Unassembled WGS sequence"/>
</dbReference>
<evidence type="ECO:0000313" key="2">
    <source>
        <dbReference type="EMBL" id="MCI83510.1"/>
    </source>
</evidence>
<keyword evidence="3" id="KW-1185">Reference proteome</keyword>
<accession>A0A392VAK6</accession>
<evidence type="ECO:0000256" key="1">
    <source>
        <dbReference type="SAM" id="MobiDB-lite"/>
    </source>
</evidence>
<proteinExistence type="predicted"/>
<dbReference type="EMBL" id="LXQA011068867">
    <property type="protein sequence ID" value="MCI83510.1"/>
    <property type="molecule type" value="Genomic_DNA"/>
</dbReference>
<dbReference type="AlphaFoldDB" id="A0A392VAK6"/>
<sequence length="49" mass="5461">PQQGQIDKFQVPGKEQRASSLNETLPRSASIHRSCSARLSVAQRCKPRI</sequence>
<evidence type="ECO:0000313" key="3">
    <source>
        <dbReference type="Proteomes" id="UP000265520"/>
    </source>
</evidence>
<name>A0A392VAK6_9FABA</name>
<organism evidence="2 3">
    <name type="scientific">Trifolium medium</name>
    <dbReference type="NCBI Taxonomy" id="97028"/>
    <lineage>
        <taxon>Eukaryota</taxon>
        <taxon>Viridiplantae</taxon>
        <taxon>Streptophyta</taxon>
        <taxon>Embryophyta</taxon>
        <taxon>Tracheophyta</taxon>
        <taxon>Spermatophyta</taxon>
        <taxon>Magnoliopsida</taxon>
        <taxon>eudicotyledons</taxon>
        <taxon>Gunneridae</taxon>
        <taxon>Pentapetalae</taxon>
        <taxon>rosids</taxon>
        <taxon>fabids</taxon>
        <taxon>Fabales</taxon>
        <taxon>Fabaceae</taxon>
        <taxon>Papilionoideae</taxon>
        <taxon>50 kb inversion clade</taxon>
        <taxon>NPAAA clade</taxon>
        <taxon>Hologalegina</taxon>
        <taxon>IRL clade</taxon>
        <taxon>Trifolieae</taxon>
        <taxon>Trifolium</taxon>
    </lineage>
</organism>
<feature type="region of interest" description="Disordered" evidence="1">
    <location>
        <begin position="1"/>
        <end position="25"/>
    </location>
</feature>
<comment type="caution">
    <text evidence="2">The sequence shown here is derived from an EMBL/GenBank/DDBJ whole genome shotgun (WGS) entry which is preliminary data.</text>
</comment>
<feature type="non-terminal residue" evidence="2">
    <location>
        <position position="1"/>
    </location>
</feature>